<dbReference type="AlphaFoldDB" id="A0A174H516"/>
<dbReference type="RefSeq" id="WP_055265056.1">
    <property type="nucleotide sequence ID" value="NZ_CAXSRP010000002.1"/>
</dbReference>
<dbReference type="Pfam" id="PF06949">
    <property type="entry name" value="DUF1292"/>
    <property type="match status" value="1"/>
</dbReference>
<reference evidence="1 2" key="1">
    <citation type="submission" date="2015-09" db="EMBL/GenBank/DDBJ databases">
        <authorList>
            <consortium name="Pathogen Informatics"/>
        </authorList>
    </citation>
    <scope>NUCLEOTIDE SEQUENCE [LARGE SCALE GENOMIC DNA]</scope>
    <source>
        <strain evidence="1 2">2789STDY5834885</strain>
    </source>
</reference>
<sequence>MEKITFVTDDGGKEEFYVEEQTRINGVNYILVSDSKDDEANAYILKDISTDTDAEAEYVVVEDDTEFDAVSGVFASMLDDEADITY</sequence>
<gene>
    <name evidence="1" type="ORF">ERS852498_00275</name>
</gene>
<dbReference type="InterPro" id="IPR009711">
    <property type="entry name" value="UPF0473"/>
</dbReference>
<name>A0A174H516_9FIRM</name>
<dbReference type="EMBL" id="CZAL01000001">
    <property type="protein sequence ID" value="CUO70132.1"/>
    <property type="molecule type" value="Genomic_DNA"/>
</dbReference>
<evidence type="ECO:0000313" key="2">
    <source>
        <dbReference type="Proteomes" id="UP000095709"/>
    </source>
</evidence>
<accession>A0A174H516</accession>
<dbReference type="Proteomes" id="UP000095709">
    <property type="component" value="Unassembled WGS sequence"/>
</dbReference>
<proteinExistence type="predicted"/>
<organism evidence="1 2">
    <name type="scientific">Fusicatenibacter saccharivorans</name>
    <dbReference type="NCBI Taxonomy" id="1150298"/>
    <lineage>
        <taxon>Bacteria</taxon>
        <taxon>Bacillati</taxon>
        <taxon>Bacillota</taxon>
        <taxon>Clostridia</taxon>
        <taxon>Lachnospirales</taxon>
        <taxon>Lachnospiraceae</taxon>
        <taxon>Fusicatenibacter</taxon>
    </lineage>
</organism>
<protein>
    <submittedName>
        <fullName evidence="1">Protein of uncharacterized function (DUF1292)</fullName>
    </submittedName>
</protein>
<evidence type="ECO:0000313" key="1">
    <source>
        <dbReference type="EMBL" id="CUO70132.1"/>
    </source>
</evidence>